<dbReference type="KEGG" id="tcy:Thicy_1173"/>
<keyword evidence="2" id="KW-0175">Coiled coil</keyword>
<evidence type="ECO:0000256" key="1">
    <source>
        <dbReference type="ARBA" id="ARBA00009477"/>
    </source>
</evidence>
<feature type="chain" id="PRO_5003333004" evidence="3">
    <location>
        <begin position="29"/>
        <end position="364"/>
    </location>
</feature>
<comment type="similarity">
    <text evidence="1">Belongs to the membrane fusion protein (MFP) (TC 8.A.1) family.</text>
</comment>
<organism evidence="6 7">
    <name type="scientific">Thiomicrospira cyclica (strain DSM 14477 / JCM 11371 / ALM1)</name>
    <name type="common">Thioalkalimicrobium cyclicum</name>
    <dbReference type="NCBI Taxonomy" id="717773"/>
    <lineage>
        <taxon>Bacteria</taxon>
        <taxon>Pseudomonadati</taxon>
        <taxon>Pseudomonadota</taxon>
        <taxon>Gammaproteobacteria</taxon>
        <taxon>Thiotrichales</taxon>
        <taxon>Piscirickettsiaceae</taxon>
        <taxon>Thiomicrospira</taxon>
    </lineage>
</organism>
<feature type="domain" description="Multidrug resistance protein MdtA-like alpha-helical hairpin" evidence="4">
    <location>
        <begin position="108"/>
        <end position="159"/>
    </location>
</feature>
<dbReference type="STRING" id="717773.Thicy_1173"/>
<dbReference type="InterPro" id="IPR006143">
    <property type="entry name" value="RND_pump_MFP"/>
</dbReference>
<dbReference type="GO" id="GO:0015562">
    <property type="term" value="F:efflux transmembrane transporter activity"/>
    <property type="evidence" value="ECO:0007669"/>
    <property type="project" value="TreeGrafter"/>
</dbReference>
<dbReference type="Gene3D" id="2.40.420.20">
    <property type="match status" value="1"/>
</dbReference>
<dbReference type="eggNOG" id="COG0845">
    <property type="taxonomic scope" value="Bacteria"/>
</dbReference>
<accession>F6D8U0</accession>
<name>F6D8U0_THICA</name>
<evidence type="ECO:0000256" key="2">
    <source>
        <dbReference type="SAM" id="Coils"/>
    </source>
</evidence>
<feature type="domain" description="Multidrug resistance protein MdtA-like barrel-sandwich hybrid" evidence="5">
    <location>
        <begin position="70"/>
        <end position="200"/>
    </location>
</feature>
<dbReference type="NCBIfam" id="TIGR01730">
    <property type="entry name" value="RND_mfp"/>
    <property type="match status" value="1"/>
</dbReference>
<evidence type="ECO:0000259" key="5">
    <source>
        <dbReference type="Pfam" id="PF25917"/>
    </source>
</evidence>
<protein>
    <submittedName>
        <fullName evidence="6">Efflux transporter, RND family, MFP subunit</fullName>
    </submittedName>
</protein>
<dbReference type="Gene3D" id="1.10.287.470">
    <property type="entry name" value="Helix hairpin bin"/>
    <property type="match status" value="1"/>
</dbReference>
<dbReference type="Gene3D" id="2.40.50.100">
    <property type="match status" value="1"/>
</dbReference>
<feature type="signal peptide" evidence="3">
    <location>
        <begin position="1"/>
        <end position="28"/>
    </location>
</feature>
<evidence type="ECO:0000259" key="4">
    <source>
        <dbReference type="Pfam" id="PF25876"/>
    </source>
</evidence>
<dbReference type="GO" id="GO:1990281">
    <property type="term" value="C:efflux pump complex"/>
    <property type="evidence" value="ECO:0007669"/>
    <property type="project" value="TreeGrafter"/>
</dbReference>
<evidence type="ECO:0000313" key="6">
    <source>
        <dbReference type="EMBL" id="AEG31940.1"/>
    </source>
</evidence>
<evidence type="ECO:0000256" key="3">
    <source>
        <dbReference type="SAM" id="SignalP"/>
    </source>
</evidence>
<dbReference type="Proteomes" id="UP000009232">
    <property type="component" value="Chromosome"/>
</dbReference>
<keyword evidence="3" id="KW-0732">Signal</keyword>
<evidence type="ECO:0000313" key="7">
    <source>
        <dbReference type="Proteomes" id="UP000009232"/>
    </source>
</evidence>
<dbReference type="AlphaFoldDB" id="F6D8U0"/>
<keyword evidence="7" id="KW-1185">Reference proteome</keyword>
<dbReference type="Pfam" id="PF25917">
    <property type="entry name" value="BSH_RND"/>
    <property type="match status" value="1"/>
</dbReference>
<dbReference type="InterPro" id="IPR058624">
    <property type="entry name" value="MdtA-like_HH"/>
</dbReference>
<reference evidence="6 7" key="1">
    <citation type="submission" date="2011-05" db="EMBL/GenBank/DDBJ databases">
        <title>Complete sequence of Thioalkalimicrobium cyclicum ALM1.</title>
        <authorList>
            <consortium name="US DOE Joint Genome Institute"/>
            <person name="Lucas S."/>
            <person name="Han J."/>
            <person name="Lapidus A."/>
            <person name="Cheng J.-F."/>
            <person name="Goodwin L."/>
            <person name="Pitluck S."/>
            <person name="Peters L."/>
            <person name="Mikhailova N."/>
            <person name="Davenport K."/>
            <person name="Han C."/>
            <person name="Tapia R."/>
            <person name="Land M."/>
            <person name="Hauser L."/>
            <person name="Kyrpides N."/>
            <person name="Ivanova N."/>
            <person name="Pagani I."/>
            <person name="Kappler U."/>
            <person name="Woyke T."/>
        </authorList>
    </citation>
    <scope>NUCLEOTIDE SEQUENCE [LARGE SCALE GENOMIC DNA]</scope>
    <source>
        <strain evidence="7">DSM 14477 / JCM 11371 / ALM1</strain>
    </source>
</reference>
<dbReference type="RefSeq" id="WP_013835716.1">
    <property type="nucleotide sequence ID" value="NC_015581.1"/>
</dbReference>
<dbReference type="PROSITE" id="PS51257">
    <property type="entry name" value="PROKAR_LIPOPROTEIN"/>
    <property type="match status" value="1"/>
</dbReference>
<dbReference type="HOGENOM" id="CLU_018816_1_0_6"/>
<dbReference type="PANTHER" id="PTHR30469:SF15">
    <property type="entry name" value="HLYD FAMILY OF SECRETION PROTEINS"/>
    <property type="match status" value="1"/>
</dbReference>
<dbReference type="InterPro" id="IPR058625">
    <property type="entry name" value="MdtA-like_BSH"/>
</dbReference>
<dbReference type="Pfam" id="PF25876">
    <property type="entry name" value="HH_MFP_RND"/>
    <property type="match status" value="1"/>
</dbReference>
<dbReference type="SUPFAM" id="SSF111369">
    <property type="entry name" value="HlyD-like secretion proteins"/>
    <property type="match status" value="1"/>
</dbReference>
<dbReference type="PANTHER" id="PTHR30469">
    <property type="entry name" value="MULTIDRUG RESISTANCE PROTEIN MDTA"/>
    <property type="match status" value="1"/>
</dbReference>
<sequence>MQTKTLASSLLVVSFTLFGCSNEQPASAENTSTESVTSLAVSTSSVARVDSEQWQALGQLLPAQQIPLSMEVTGRVTERLVKRGDHVTTGQLLIRLDDQDFQLKRNALDASISQLEADLQLAKIDRDRLNSLLQRELISQQDLDQITTRIKSLDAQLTRLAQERALANRQVDYTQLLAPVTGRINQVLVEPGQQVQAGQIILEVIPTDDLIISTQLPASRMANLPQQATLVTPSQSFGLALYEQEPLADQNTGLFQVRYQLAPDQAHLAAELAGLPLGERYPVQFQKPLAVALQKIPASALIDLGQGPHVWTIDNDRAQLTPVNLVRLHNGAALIEPSLVIDALIVRHGVHRLQPNQAVRILND</sequence>
<dbReference type="OrthoDB" id="9806939at2"/>
<dbReference type="EMBL" id="CP002776">
    <property type="protein sequence ID" value="AEG31940.1"/>
    <property type="molecule type" value="Genomic_DNA"/>
</dbReference>
<feature type="coiled-coil region" evidence="2">
    <location>
        <begin position="105"/>
        <end position="170"/>
    </location>
</feature>
<dbReference type="Gene3D" id="2.40.30.170">
    <property type="match status" value="1"/>
</dbReference>
<proteinExistence type="inferred from homology"/>
<gene>
    <name evidence="6" type="ordered locus">Thicy_1173</name>
</gene>